<protein>
    <submittedName>
        <fullName evidence="1">Uncharacterized protein</fullName>
    </submittedName>
</protein>
<organism evidence="1 2">
    <name type="scientific">Aspergillus melleus</name>
    <dbReference type="NCBI Taxonomy" id="138277"/>
    <lineage>
        <taxon>Eukaryota</taxon>
        <taxon>Fungi</taxon>
        <taxon>Dikarya</taxon>
        <taxon>Ascomycota</taxon>
        <taxon>Pezizomycotina</taxon>
        <taxon>Eurotiomycetes</taxon>
        <taxon>Eurotiomycetidae</taxon>
        <taxon>Eurotiales</taxon>
        <taxon>Aspergillaceae</taxon>
        <taxon>Aspergillus</taxon>
        <taxon>Aspergillus subgen. Circumdati</taxon>
    </lineage>
</organism>
<sequence length="277" mass="31039">MPQCARLTETPLDMESVPQSLSGSSHPSALGSPTLINASSNSNHTGNNANEHARREHHHEEQPPSSNNLSNRPDTGDQISSDRTPHRNSRQSRRFTLRRSAANDLAFAVSHSNLGRELHILLVFMILILAIVLCHSLIRFIMVVLRDPRTLATNRIPSRSGPTGYAQPERPIPVVLANDEEALTESQGPSREKVTVPPPAYGLWRSSVRINPDLLYWQRVDQEAHPMKKRMSRAEQSNGKATPRPPSYTSDNGIDYVVEAQPRSFSHWNIPEEPEHR</sequence>
<accession>A0ACC3BHE1</accession>
<proteinExistence type="predicted"/>
<dbReference type="Proteomes" id="UP001177260">
    <property type="component" value="Unassembled WGS sequence"/>
</dbReference>
<name>A0ACC3BHE1_9EURO</name>
<reference evidence="1 2" key="1">
    <citation type="journal article" date="2023" name="ACS Omega">
        <title>Identification of the Neoaspergillic Acid Biosynthesis Gene Cluster by Establishing an In Vitro CRISPR-Ribonucleoprotein Genetic System in Aspergillus melleus.</title>
        <authorList>
            <person name="Yuan B."/>
            <person name="Grau M.F."/>
            <person name="Murata R.M."/>
            <person name="Torok T."/>
            <person name="Venkateswaran K."/>
            <person name="Stajich J.E."/>
            <person name="Wang C.C.C."/>
        </authorList>
    </citation>
    <scope>NUCLEOTIDE SEQUENCE [LARGE SCALE GENOMIC DNA]</scope>
    <source>
        <strain evidence="1 2">IMV 1140</strain>
    </source>
</reference>
<gene>
    <name evidence="1" type="ORF">N8T08_003547</name>
</gene>
<dbReference type="EMBL" id="JAOPJF010000002">
    <property type="protein sequence ID" value="KAK1149989.1"/>
    <property type="molecule type" value="Genomic_DNA"/>
</dbReference>
<evidence type="ECO:0000313" key="1">
    <source>
        <dbReference type="EMBL" id="KAK1149989.1"/>
    </source>
</evidence>
<keyword evidence="2" id="KW-1185">Reference proteome</keyword>
<evidence type="ECO:0000313" key="2">
    <source>
        <dbReference type="Proteomes" id="UP001177260"/>
    </source>
</evidence>
<comment type="caution">
    <text evidence="1">The sequence shown here is derived from an EMBL/GenBank/DDBJ whole genome shotgun (WGS) entry which is preliminary data.</text>
</comment>